<evidence type="ECO:0000256" key="1">
    <source>
        <dbReference type="ARBA" id="ARBA00004141"/>
    </source>
</evidence>
<dbReference type="CDD" id="cd18598">
    <property type="entry name" value="ABC_6TM_MRP7_D1_like"/>
    <property type="match status" value="1"/>
</dbReference>
<dbReference type="EMBL" id="DAKRPA010000057">
    <property type="protein sequence ID" value="DBA00840.1"/>
    <property type="molecule type" value="Genomic_DNA"/>
</dbReference>
<dbReference type="GO" id="GO:0006506">
    <property type="term" value="P:GPI anchor biosynthetic process"/>
    <property type="evidence" value="ECO:0007669"/>
    <property type="project" value="UniProtKB-KW"/>
</dbReference>
<evidence type="ECO:0000256" key="14">
    <source>
        <dbReference type="ARBA" id="ARBA00023136"/>
    </source>
</evidence>
<comment type="similarity">
    <text evidence="3">Belongs to the PIGC family.</text>
</comment>
<evidence type="ECO:0000256" key="10">
    <source>
        <dbReference type="ARBA" id="ARBA00022741"/>
    </source>
</evidence>
<dbReference type="SMART" id="SM00382">
    <property type="entry name" value="AAA"/>
    <property type="match status" value="2"/>
</dbReference>
<gene>
    <name evidence="20" type="ORF">N0F65_008483</name>
</gene>
<keyword evidence="10" id="KW-0547">Nucleotide-binding</keyword>
<feature type="transmembrane region" description="Helical" evidence="17">
    <location>
        <begin position="159"/>
        <end position="180"/>
    </location>
</feature>
<feature type="transmembrane region" description="Helical" evidence="17">
    <location>
        <begin position="1390"/>
        <end position="1415"/>
    </location>
</feature>
<organism evidence="20 21">
    <name type="scientific">Lagenidium giganteum</name>
    <dbReference type="NCBI Taxonomy" id="4803"/>
    <lineage>
        <taxon>Eukaryota</taxon>
        <taxon>Sar</taxon>
        <taxon>Stramenopiles</taxon>
        <taxon>Oomycota</taxon>
        <taxon>Peronosporomycetes</taxon>
        <taxon>Pythiales</taxon>
        <taxon>Pythiaceae</taxon>
    </lineage>
</organism>
<name>A0AAV2Z4V9_9STRA</name>
<dbReference type="GO" id="GO:0008559">
    <property type="term" value="F:ABC-type xenobiotic transporter activity"/>
    <property type="evidence" value="ECO:0007669"/>
    <property type="project" value="UniProtKB-EC"/>
</dbReference>
<evidence type="ECO:0000259" key="18">
    <source>
        <dbReference type="PROSITE" id="PS50893"/>
    </source>
</evidence>
<dbReference type="CDD" id="cd03244">
    <property type="entry name" value="ABCC_MRP_domain2"/>
    <property type="match status" value="1"/>
</dbReference>
<reference evidence="20" key="2">
    <citation type="journal article" date="2023" name="Microbiol Resour">
        <title>Decontamination and Annotation of the Draft Genome Sequence of the Oomycete Lagenidium giganteum ARSEF 373.</title>
        <authorList>
            <person name="Morgan W.R."/>
            <person name="Tartar A."/>
        </authorList>
    </citation>
    <scope>NUCLEOTIDE SEQUENCE</scope>
    <source>
        <strain evidence="20">ARSEF 373</strain>
    </source>
</reference>
<keyword evidence="12" id="KW-1278">Translocase</keyword>
<dbReference type="Pfam" id="PF00664">
    <property type="entry name" value="ABC_membrane"/>
    <property type="match status" value="2"/>
</dbReference>
<evidence type="ECO:0000256" key="3">
    <source>
        <dbReference type="ARBA" id="ARBA00008321"/>
    </source>
</evidence>
<dbReference type="Pfam" id="PF06432">
    <property type="entry name" value="GPI2"/>
    <property type="match status" value="1"/>
</dbReference>
<dbReference type="InterPro" id="IPR009450">
    <property type="entry name" value="Plno_GlcNAc_GPI2"/>
</dbReference>
<keyword evidence="8 17" id="KW-0812">Transmembrane</keyword>
<dbReference type="InterPro" id="IPR036640">
    <property type="entry name" value="ABC1_TM_sf"/>
</dbReference>
<keyword evidence="6" id="KW-0813">Transport</keyword>
<dbReference type="FunFam" id="1.20.1560.10:FF:000037">
    <property type="entry name" value="ATP-binding cassette subfamily C member 10"/>
    <property type="match status" value="1"/>
</dbReference>
<dbReference type="Proteomes" id="UP001146120">
    <property type="component" value="Unassembled WGS sequence"/>
</dbReference>
<dbReference type="PROSITE" id="PS50929">
    <property type="entry name" value="ABC_TM1F"/>
    <property type="match status" value="2"/>
</dbReference>
<dbReference type="Pfam" id="PF00005">
    <property type="entry name" value="ABC_tran"/>
    <property type="match status" value="2"/>
</dbReference>
<evidence type="ECO:0000256" key="4">
    <source>
        <dbReference type="ARBA" id="ARBA00009726"/>
    </source>
</evidence>
<dbReference type="FunFam" id="1.20.1560.10:FF:000013">
    <property type="entry name" value="ABC transporter C family member 2"/>
    <property type="match status" value="1"/>
</dbReference>
<evidence type="ECO:0000256" key="5">
    <source>
        <dbReference type="ARBA" id="ARBA00012191"/>
    </source>
</evidence>
<dbReference type="FunFam" id="3.40.50.300:FF:000838">
    <property type="entry name" value="ABC multidrug transporter (Eurofung)"/>
    <property type="match status" value="1"/>
</dbReference>
<evidence type="ECO:0000256" key="17">
    <source>
        <dbReference type="SAM" id="Phobius"/>
    </source>
</evidence>
<comment type="similarity">
    <text evidence="4">Belongs to the ABC transporter superfamily. ABCC family. Conjugate transporter (TC 3.A.1.208) subfamily.</text>
</comment>
<feature type="domain" description="ABC transporter" evidence="18">
    <location>
        <begin position="957"/>
        <end position="1194"/>
    </location>
</feature>
<dbReference type="InterPro" id="IPR003439">
    <property type="entry name" value="ABC_transporter-like_ATP-bd"/>
</dbReference>
<feature type="transmembrane region" description="Helical" evidence="17">
    <location>
        <begin position="389"/>
        <end position="413"/>
    </location>
</feature>
<feature type="domain" description="ABC transmembrane type-1" evidence="19">
    <location>
        <begin position="618"/>
        <end position="898"/>
    </location>
</feature>
<evidence type="ECO:0000256" key="13">
    <source>
        <dbReference type="ARBA" id="ARBA00022989"/>
    </source>
</evidence>
<evidence type="ECO:0000256" key="8">
    <source>
        <dbReference type="ARBA" id="ARBA00022692"/>
    </source>
</evidence>
<feature type="transmembrane region" description="Helical" evidence="17">
    <location>
        <begin position="1303"/>
        <end position="1324"/>
    </location>
</feature>
<keyword evidence="21" id="KW-1185">Reference proteome</keyword>
<keyword evidence="14 17" id="KW-0472">Membrane</keyword>
<dbReference type="PANTHER" id="PTHR24223:SF441">
    <property type="match status" value="1"/>
</dbReference>
<comment type="catalytic activity">
    <reaction evidence="15">
        <text>ATP + H2O + xenobioticSide 1 = ADP + phosphate + xenobioticSide 2.</text>
        <dbReference type="EC" id="7.6.2.2"/>
    </reaction>
</comment>
<feature type="transmembrane region" description="Helical" evidence="17">
    <location>
        <begin position="1521"/>
        <end position="1544"/>
    </location>
</feature>
<feature type="transmembrane region" description="Helical" evidence="17">
    <location>
        <begin position="238"/>
        <end position="258"/>
    </location>
</feature>
<dbReference type="GO" id="GO:0016020">
    <property type="term" value="C:membrane"/>
    <property type="evidence" value="ECO:0007669"/>
    <property type="project" value="UniProtKB-SubCell"/>
</dbReference>
<dbReference type="SUPFAM" id="SSF52540">
    <property type="entry name" value="P-loop containing nucleoside triphosphate hydrolases"/>
    <property type="match status" value="2"/>
</dbReference>
<feature type="compositionally biased region" description="Acidic residues" evidence="16">
    <location>
        <begin position="1227"/>
        <end position="1237"/>
    </location>
</feature>
<feature type="transmembrane region" description="Helical" evidence="17">
    <location>
        <begin position="653"/>
        <end position="678"/>
    </location>
</feature>
<dbReference type="GO" id="GO:0016887">
    <property type="term" value="F:ATP hydrolysis activity"/>
    <property type="evidence" value="ECO:0007669"/>
    <property type="project" value="InterPro"/>
</dbReference>
<dbReference type="InterPro" id="IPR011527">
    <property type="entry name" value="ABC1_TM_dom"/>
</dbReference>
<feature type="transmembrane region" description="Helical" evidence="17">
    <location>
        <begin position="135"/>
        <end position="153"/>
    </location>
</feature>
<dbReference type="Gene3D" id="1.20.1560.10">
    <property type="entry name" value="ABC transporter type 1, transmembrane domain"/>
    <property type="match status" value="2"/>
</dbReference>
<feature type="transmembrane region" description="Helical" evidence="17">
    <location>
        <begin position="836"/>
        <end position="862"/>
    </location>
</feature>
<feature type="region of interest" description="Disordered" evidence="16">
    <location>
        <begin position="1205"/>
        <end position="1242"/>
    </location>
</feature>
<evidence type="ECO:0000256" key="2">
    <source>
        <dbReference type="ARBA" id="ARBA00004687"/>
    </source>
</evidence>
<evidence type="ECO:0000256" key="9">
    <source>
        <dbReference type="ARBA" id="ARBA00022737"/>
    </source>
</evidence>
<feature type="transmembrane region" description="Helical" evidence="17">
    <location>
        <begin position="419"/>
        <end position="441"/>
    </location>
</feature>
<evidence type="ECO:0000256" key="11">
    <source>
        <dbReference type="ARBA" id="ARBA00022840"/>
    </source>
</evidence>
<dbReference type="InterPro" id="IPR050173">
    <property type="entry name" value="ABC_transporter_C-like"/>
</dbReference>
<evidence type="ECO:0000313" key="21">
    <source>
        <dbReference type="Proteomes" id="UP001146120"/>
    </source>
</evidence>
<evidence type="ECO:0000313" key="20">
    <source>
        <dbReference type="EMBL" id="DBA00840.1"/>
    </source>
</evidence>
<dbReference type="InterPro" id="IPR003593">
    <property type="entry name" value="AAA+_ATPase"/>
</dbReference>
<feature type="transmembrane region" description="Helical" evidence="17">
    <location>
        <begin position="1488"/>
        <end position="1509"/>
    </location>
</feature>
<proteinExistence type="inferred from homology"/>
<feature type="transmembrane region" description="Helical" evidence="17">
    <location>
        <begin position="612"/>
        <end position="633"/>
    </location>
</feature>
<keyword evidence="11" id="KW-0067">ATP-binding</keyword>
<keyword evidence="7" id="KW-0337">GPI-anchor biosynthesis</keyword>
<feature type="transmembrane region" description="Helical" evidence="17">
    <location>
        <begin position="453"/>
        <end position="472"/>
    </location>
</feature>
<sequence length="1844" mass="204927">MPQTTWKKILYEQQPFEDNYVDERFLEQLRTNANVREHDYWGMVRSSAAITQQICAVLIFFSVFIFTREGTISIVLLEAIDLTLVMIGYALLRFYLLVPLNGIDALGSCLLFGATLLILSPVLRTLTKSYADDTIWALASFLAFVHIVSHDYTYVNSGIGRFSGTISLNAAIFTAVLLASRLQSNEHVFALILLSIEIFAIFPIVQREVKQTSERLHLFTAFALFVVSAVLTFQISLLLSICSTLFLLFFTLVCPLWFMHVQEYKKNNCAVVKSSAHGTSHTCNQSNSDKSIMTYKPHESLFEMCHYQVAIEASCILWNHTGSMKAWDWCSAYCIGPNGVLLDEARCVELLFSQLVGVVFLALCMHRVLYLVSAPASAPRHARDSKRTFVIWMQVLLALVSAVVSGFVLRFAWPRNYTAALIVTATLEIAVWGFFAIAKFYENQQRALASCTITLFLFVHVSALYAVMELIYDDANPAVPVLDPQLDRLQRIKRAVVCWLALSAGVRLSVESSAALSDDSNGVLTSQVASPSSDLVVPDPDVFDRAGLIARSFYTWVTPFIEIGKARRLEFDDVPELPDSDATDRAALRFKRALERELKRSHPSFFRLLRMLYGWEVLGFALWSTINKFIGLGSPLLLKFFLSWSDEKHPNLFWGYVLAAVMVLRSVLSAVSGTQYSLAWRRFEVRVRAGIVCAIYERTLALSSGAKRRYGVGHITNLLSVDVGRLVGMPGTFFDMFLIPAEIVFALLLLRNEVAYAFVAGLVVLGLMLPIQTCLGGKIQTVTKRMLKFRDERVNLTAECLKAIRTIKLLGWVQCYMNKIAVFRRQEMSQLAVRKYLDALCVFFWASTPVIVQTSVFATVIYSGYDLTAANAFTAVSLLDRLIYPMNYFPWIINGFLEARVSALRIREFLFDQKVEDVFALPPLSPPAKRNQAATADARPTAEASKCTFTWEVSPSQRDEGLDSPLLGGSSPAFQLTINQLRLLPNTTYVVCGSVGSGKSSLLLALMGEMQRIDGTLSLRRPRIAFAPQTPWLFRASVRANIALSGDVVDDEEHYERVLRACELEPDLQQRKMNDLSSVSENGANFSGGQRLRINLARALYQRAGLYLLDDPLSGLDTQTSRRVIENCFASRDTDYSVFPLDASVVLVTHSLHLLDLFPPNLQVVVMDDGEIVEQGAYVDLKAAGGRFSKMVADYAATNDDQLEVTTEGGEEASTAGAVADPHDGAGDADDESDNECDSSAHGVEHRESGLVNWRVWQRYASSIGWGFTIAILVSVVIMQTSRNGLDWWIAYYTNGHAMTPEHFANVLLYIAAVNCLSVFFRSFLFAAGGLRAARAIYAVLVERVFGASLRFFDSSPVGRILNRLSGDTYAVDESQPFILNIFLKDLADVLGALAILFYGNKFVLLLLLPLTYIYHRLQEDYRPTSRHVKRLDSVAQSPILAMFTETLDGLCVIRALKIQQQYAFEYQRCFNVSQRTSFLSANASSWFGIRLDMLGVCVTSFVCIFAVVDFQVRGHVSPGILGLTLTYALPIVSKLSSVLGSFVDTERQMIAVERVHEYSELPSEEEEVSSGTRRELVATPQALSLAWPTQGEIVIKDLGVRFKASGTDGPVVALQSLSCVIAPGEHVGVCGRTGAGKSSFLHALFRAVAWDTGMITIDGVNIERMPLDHLRSRLAYVPQDVVLFAGSVRSNLDPTEEAPDAVLWSCLKKCGLDAAVARLSGGLDALVETGEQTFSKGQGQLLCIARALLRSSRVLCIDEATSSIDRETEMLVTQTLKKHFASSTIVMVAHRIANIMDCHRVMLLDKGKLVETGEPHALKKDTTSRFYQLIQNSDEEFRSVIDL</sequence>
<keyword evidence="9" id="KW-0677">Repeat</keyword>
<keyword evidence="13 17" id="KW-1133">Transmembrane helix</keyword>
<feature type="transmembrane region" description="Helical" evidence="17">
    <location>
        <begin position="882"/>
        <end position="899"/>
    </location>
</feature>
<feature type="transmembrane region" description="Helical" evidence="17">
    <location>
        <begin position="216"/>
        <end position="233"/>
    </location>
</feature>
<feature type="transmembrane region" description="Helical" evidence="17">
    <location>
        <begin position="756"/>
        <end position="777"/>
    </location>
</feature>
<evidence type="ECO:0000256" key="6">
    <source>
        <dbReference type="ARBA" id="ARBA00022448"/>
    </source>
</evidence>
<evidence type="ECO:0000256" key="16">
    <source>
        <dbReference type="SAM" id="MobiDB-lite"/>
    </source>
</evidence>
<feature type="domain" description="ABC transmembrane type-1" evidence="19">
    <location>
        <begin position="1261"/>
        <end position="1548"/>
    </location>
</feature>
<dbReference type="SUPFAM" id="SSF90123">
    <property type="entry name" value="ABC transporter transmembrane region"/>
    <property type="match status" value="2"/>
</dbReference>
<feature type="transmembrane region" description="Helical" evidence="17">
    <location>
        <begin position="74"/>
        <end position="96"/>
    </location>
</feature>
<dbReference type="Gene3D" id="3.40.50.300">
    <property type="entry name" value="P-loop containing nucleotide triphosphate hydrolases"/>
    <property type="match status" value="2"/>
</dbReference>
<accession>A0AAV2Z4V9</accession>
<comment type="pathway">
    <text evidence="2">Glycolipid biosynthesis; glycosylphosphatidylinositol-anchor biosynthesis.</text>
</comment>
<evidence type="ECO:0000256" key="7">
    <source>
        <dbReference type="ARBA" id="ARBA00022502"/>
    </source>
</evidence>
<feature type="transmembrane region" description="Helical" evidence="17">
    <location>
        <begin position="49"/>
        <end position="67"/>
    </location>
</feature>
<feature type="transmembrane region" description="Helical" evidence="17">
    <location>
        <begin position="187"/>
        <end position="204"/>
    </location>
</feature>
<reference evidence="20" key="1">
    <citation type="submission" date="2022-11" db="EMBL/GenBank/DDBJ databases">
        <authorList>
            <person name="Morgan W.R."/>
            <person name="Tartar A."/>
        </authorList>
    </citation>
    <scope>NUCLEOTIDE SEQUENCE</scope>
    <source>
        <strain evidence="20">ARSEF 373</strain>
    </source>
</reference>
<evidence type="ECO:0000256" key="15">
    <source>
        <dbReference type="ARBA" id="ARBA00034018"/>
    </source>
</evidence>
<feature type="domain" description="ABC transporter" evidence="18">
    <location>
        <begin position="1596"/>
        <end position="1832"/>
    </location>
</feature>
<dbReference type="GO" id="GO:0005524">
    <property type="term" value="F:ATP binding"/>
    <property type="evidence" value="ECO:0007669"/>
    <property type="project" value="UniProtKB-KW"/>
</dbReference>
<feature type="transmembrane region" description="Helical" evidence="17">
    <location>
        <begin position="350"/>
        <end position="369"/>
    </location>
</feature>
<protein>
    <recommendedName>
        <fullName evidence="5">ABC-type xenobiotic transporter</fullName>
        <ecNumber evidence="5">7.6.2.2</ecNumber>
    </recommendedName>
</protein>
<dbReference type="EC" id="7.6.2.2" evidence="5"/>
<feature type="transmembrane region" description="Helical" evidence="17">
    <location>
        <begin position="1264"/>
        <end position="1283"/>
    </location>
</feature>
<dbReference type="InterPro" id="IPR027417">
    <property type="entry name" value="P-loop_NTPase"/>
</dbReference>
<dbReference type="CDD" id="cd18605">
    <property type="entry name" value="ABC_6TM_MRP7_D2_like"/>
    <property type="match status" value="1"/>
</dbReference>
<comment type="caution">
    <text evidence="20">The sequence shown here is derived from an EMBL/GenBank/DDBJ whole genome shotgun (WGS) entry which is preliminary data.</text>
</comment>
<dbReference type="PROSITE" id="PS50893">
    <property type="entry name" value="ABC_TRANSPORTER_2"/>
    <property type="match status" value="2"/>
</dbReference>
<comment type="subcellular location">
    <subcellularLocation>
        <location evidence="1">Membrane</location>
        <topology evidence="1">Multi-pass membrane protein</topology>
    </subcellularLocation>
</comment>
<feature type="transmembrane region" description="Helical" evidence="17">
    <location>
        <begin position="102"/>
        <end position="123"/>
    </location>
</feature>
<evidence type="ECO:0000259" key="19">
    <source>
        <dbReference type="PROSITE" id="PS50929"/>
    </source>
</evidence>
<dbReference type="PANTHER" id="PTHR24223">
    <property type="entry name" value="ATP-BINDING CASSETTE SUB-FAMILY C"/>
    <property type="match status" value="1"/>
</dbReference>
<evidence type="ECO:0000256" key="12">
    <source>
        <dbReference type="ARBA" id="ARBA00022967"/>
    </source>
</evidence>